<dbReference type="EMBL" id="JABBJJ010000111">
    <property type="protein sequence ID" value="NMO17808.1"/>
    <property type="molecule type" value="Genomic_DNA"/>
</dbReference>
<gene>
    <name evidence="1" type="ORF">HG543_23550</name>
</gene>
<evidence type="ECO:0008006" key="3">
    <source>
        <dbReference type="Google" id="ProtNLM"/>
    </source>
</evidence>
<comment type="caution">
    <text evidence="1">The sequence shown here is derived from an EMBL/GenBank/DDBJ whole genome shotgun (WGS) entry which is preliminary data.</text>
</comment>
<dbReference type="Proteomes" id="UP000518300">
    <property type="component" value="Unassembled WGS sequence"/>
</dbReference>
<keyword evidence="2" id="KW-1185">Reference proteome</keyword>
<dbReference type="SUPFAM" id="SSF53335">
    <property type="entry name" value="S-adenosyl-L-methionine-dependent methyltransferases"/>
    <property type="match status" value="1"/>
</dbReference>
<sequence>MMPMASSSAARSAWWQTDLLSDSAMPIGYRRVLRHIHHRLRGMVPSRLTPRSLVTLLQEQRIQRILEIGAGTGRFLRTLALALQAAGVQATALELDFDPLTEHLLREQGIQTRLVSSARDSGGPGLAPPDLILAVGVFSLGTLAWGDAGNSSNRVQGIAQQHHQRMLAAVRSLSNHPRAAVITIAVSTFLLASENVLARDCQLVAWDLEERKRAPRWFSNTLRRFRSAYGLTAEEGAIYEELWRQAADVAMLSARPATR</sequence>
<dbReference type="Gene3D" id="3.40.50.150">
    <property type="entry name" value="Vaccinia Virus protein VP39"/>
    <property type="match status" value="1"/>
</dbReference>
<proteinExistence type="predicted"/>
<dbReference type="CDD" id="cd02440">
    <property type="entry name" value="AdoMet_MTases"/>
    <property type="match status" value="1"/>
</dbReference>
<protein>
    <recommendedName>
        <fullName evidence="3">Methyltransferase domain-containing protein</fullName>
    </recommendedName>
</protein>
<dbReference type="RefSeq" id="WP_169347089.1">
    <property type="nucleotide sequence ID" value="NZ_JABBJJ010000111.1"/>
</dbReference>
<evidence type="ECO:0000313" key="2">
    <source>
        <dbReference type="Proteomes" id="UP000518300"/>
    </source>
</evidence>
<organism evidence="1 2">
    <name type="scientific">Pyxidicoccus fallax</name>
    <dbReference type="NCBI Taxonomy" id="394095"/>
    <lineage>
        <taxon>Bacteria</taxon>
        <taxon>Pseudomonadati</taxon>
        <taxon>Myxococcota</taxon>
        <taxon>Myxococcia</taxon>
        <taxon>Myxococcales</taxon>
        <taxon>Cystobacterineae</taxon>
        <taxon>Myxococcaceae</taxon>
        <taxon>Pyxidicoccus</taxon>
    </lineage>
</organism>
<evidence type="ECO:0000313" key="1">
    <source>
        <dbReference type="EMBL" id="NMO17808.1"/>
    </source>
</evidence>
<dbReference type="InterPro" id="IPR029063">
    <property type="entry name" value="SAM-dependent_MTases_sf"/>
</dbReference>
<reference evidence="1 2" key="1">
    <citation type="submission" date="2020-04" db="EMBL/GenBank/DDBJ databases">
        <title>Draft genome of Pyxidicoccus fallax type strain.</title>
        <authorList>
            <person name="Whitworth D.E."/>
        </authorList>
    </citation>
    <scope>NUCLEOTIDE SEQUENCE [LARGE SCALE GENOMIC DNA]</scope>
    <source>
        <strain evidence="1 2">DSM 14698</strain>
    </source>
</reference>
<dbReference type="AlphaFoldDB" id="A0A848LJE7"/>
<accession>A0A848LJE7</accession>
<name>A0A848LJE7_9BACT</name>